<gene>
    <name evidence="4" type="ORF">CNX65_14645</name>
</gene>
<dbReference type="Proteomes" id="UP000218505">
    <property type="component" value="Chromosome"/>
</dbReference>
<dbReference type="AlphaFoldDB" id="A0A290Z5S2"/>
<feature type="region of interest" description="Disordered" evidence="1">
    <location>
        <begin position="1"/>
        <end position="25"/>
    </location>
</feature>
<keyword evidence="2" id="KW-0472">Membrane</keyword>
<keyword evidence="5" id="KW-1185">Reference proteome</keyword>
<dbReference type="Gene3D" id="3.40.50.980">
    <property type="match status" value="3"/>
</dbReference>
<sequence length="809" mass="86356">MVRRWLAAPATSAPAPAEITPPSAESAPNAVRMLTAFFAVLSAGLVPVPVVLAPMLDPRRYGAGRASRASDLDLVRLPDAPHPHLAPGEVVVTTSGTSGIASGCVHGLNALLRNARRHAEAIGQRGPPFTPAQYREVVARQGVTVSSLTHSLVRELDRAGPPPELRVLTVGGDTCPPELTRALLTSTPGLELYLTYGLSEAVRAAGRVLTCRELWDEAEAVAGRLVGLGGSGGRVGLHLERSADLVVAILAVLRAGAVVVPLDVSHPADRLVHMRDNAGVRLVIGHREPVDRFTGLSVVDELGDGMFARVADAAEPTGAQGMDLAYVVCTSGSTGLPKGVQHEHHNLENLIAWQIGASRCGEDERLDPQLLWDLVKRERVNRLFLPFLVLQSLALFPEDASLRAHPLRGVLTTAEQMQISERIRALFTRLPDCRLVNQWGTTETHVSTWHELPEDVASWPVLPDGEVGELWISEACVGPGCLNLLERTAQGYVPDPLDPTAPAYRSGDLGRVAGDGLECPGRRDTQVKLRGFRIELGEIETLLNSTPEVSAAVVVLAGGAAEDRRLRAHVAPSAATGGGRGFSLVPQQEPALLPPGPTARPRLPVPNRRPHDGVRRLTRGVVPGQQPFHGQRRRAVRDGPHPRHRAVRVGQVLDRGAQRRSGAVGGGHELRVPGLVEPGGEHDGEPRGRLQGERDVGGGELLGQPPLPRARLRGEEHVGERVEPLRGGGGQHGLPVGEVPVGRRDRHPGPPRGLGEAEPVRAALPHQVERRVDHRAPQVAVVVPALASGLPGHRTLPAVVDDRDPTRLT</sequence>
<keyword evidence="2" id="KW-1133">Transmembrane helix</keyword>
<protein>
    <recommendedName>
        <fullName evidence="3">AMP-dependent synthetase/ligase domain-containing protein</fullName>
    </recommendedName>
</protein>
<dbReference type="InterPro" id="IPR045851">
    <property type="entry name" value="AMP-bd_C_sf"/>
</dbReference>
<dbReference type="EMBL" id="CP023445">
    <property type="protein sequence ID" value="ATE54377.1"/>
    <property type="molecule type" value="Genomic_DNA"/>
</dbReference>
<evidence type="ECO:0000313" key="5">
    <source>
        <dbReference type="Proteomes" id="UP000218505"/>
    </source>
</evidence>
<dbReference type="KEGG" id="apre:CNX65_14645"/>
<feature type="domain" description="AMP-dependent synthetase/ligase" evidence="3">
    <location>
        <begin position="204"/>
        <end position="354"/>
    </location>
</feature>
<feature type="region of interest" description="Disordered" evidence="1">
    <location>
        <begin position="593"/>
        <end position="643"/>
    </location>
</feature>
<accession>A0A290Z5S2</accession>
<evidence type="ECO:0000259" key="3">
    <source>
        <dbReference type="Pfam" id="PF00501"/>
    </source>
</evidence>
<evidence type="ECO:0000313" key="4">
    <source>
        <dbReference type="EMBL" id="ATE54377.1"/>
    </source>
</evidence>
<evidence type="ECO:0000256" key="1">
    <source>
        <dbReference type="SAM" id="MobiDB-lite"/>
    </source>
</evidence>
<feature type="transmembrane region" description="Helical" evidence="2">
    <location>
        <begin position="33"/>
        <end position="56"/>
    </location>
</feature>
<feature type="compositionally biased region" description="Basic and acidic residues" evidence="1">
    <location>
        <begin position="679"/>
        <end position="697"/>
    </location>
</feature>
<dbReference type="PANTHER" id="PTHR45527">
    <property type="entry name" value="NONRIBOSOMAL PEPTIDE SYNTHETASE"/>
    <property type="match status" value="1"/>
</dbReference>
<dbReference type="GO" id="GO:0044550">
    <property type="term" value="P:secondary metabolite biosynthetic process"/>
    <property type="evidence" value="ECO:0007669"/>
    <property type="project" value="TreeGrafter"/>
</dbReference>
<dbReference type="GO" id="GO:0043041">
    <property type="term" value="P:amino acid activation for nonribosomal peptide biosynthetic process"/>
    <property type="evidence" value="ECO:0007669"/>
    <property type="project" value="TreeGrafter"/>
</dbReference>
<reference evidence="4" key="1">
    <citation type="submission" date="2017-09" db="EMBL/GenBank/DDBJ databases">
        <title>Complete Genome Sequence of ansamitocin-producing Bacterium Actinosynnema pretiosum X47.</title>
        <authorList>
            <person name="Cao G."/>
            <person name="Zong G."/>
            <person name="Zhong C."/>
            <person name="Fu J."/>
        </authorList>
    </citation>
    <scope>NUCLEOTIDE SEQUENCE [LARGE SCALE GENOMIC DNA]</scope>
    <source>
        <strain evidence="4">X47</strain>
    </source>
</reference>
<dbReference type="PANTHER" id="PTHR45527:SF1">
    <property type="entry name" value="FATTY ACID SYNTHASE"/>
    <property type="match status" value="1"/>
</dbReference>
<name>A0A290Z5S2_9PSEU</name>
<dbReference type="InterPro" id="IPR000873">
    <property type="entry name" value="AMP-dep_synth/lig_dom"/>
</dbReference>
<evidence type="ECO:0000256" key="2">
    <source>
        <dbReference type="SAM" id="Phobius"/>
    </source>
</evidence>
<dbReference type="InterPro" id="IPR020845">
    <property type="entry name" value="AMP-binding_CS"/>
</dbReference>
<dbReference type="SUPFAM" id="SSF56801">
    <property type="entry name" value="Acetyl-CoA synthetase-like"/>
    <property type="match status" value="2"/>
</dbReference>
<dbReference type="Gene3D" id="2.30.38.10">
    <property type="entry name" value="Luciferase, Domain 3"/>
    <property type="match status" value="1"/>
</dbReference>
<dbReference type="GO" id="GO:0031177">
    <property type="term" value="F:phosphopantetheine binding"/>
    <property type="evidence" value="ECO:0007669"/>
    <property type="project" value="TreeGrafter"/>
</dbReference>
<proteinExistence type="predicted"/>
<dbReference type="PROSITE" id="PS00455">
    <property type="entry name" value="AMP_BINDING"/>
    <property type="match status" value="1"/>
</dbReference>
<dbReference type="Gene3D" id="3.40.50.12780">
    <property type="entry name" value="N-terminal domain of ligase-like"/>
    <property type="match status" value="1"/>
</dbReference>
<organism evidence="4 5">
    <name type="scientific">Actinosynnema pretiosum</name>
    <dbReference type="NCBI Taxonomy" id="42197"/>
    <lineage>
        <taxon>Bacteria</taxon>
        <taxon>Bacillati</taxon>
        <taxon>Actinomycetota</taxon>
        <taxon>Actinomycetes</taxon>
        <taxon>Pseudonocardiales</taxon>
        <taxon>Pseudonocardiaceae</taxon>
        <taxon>Actinosynnema</taxon>
    </lineage>
</organism>
<feature type="region of interest" description="Disordered" evidence="1">
    <location>
        <begin position="722"/>
        <end position="757"/>
    </location>
</feature>
<feature type="compositionally biased region" description="Low complexity" evidence="1">
    <location>
        <begin position="7"/>
        <end position="25"/>
    </location>
</feature>
<dbReference type="InterPro" id="IPR042099">
    <property type="entry name" value="ANL_N_sf"/>
</dbReference>
<feature type="region of interest" description="Disordered" evidence="1">
    <location>
        <begin position="659"/>
        <end position="708"/>
    </location>
</feature>
<dbReference type="GO" id="GO:0005737">
    <property type="term" value="C:cytoplasm"/>
    <property type="evidence" value="ECO:0007669"/>
    <property type="project" value="TreeGrafter"/>
</dbReference>
<dbReference type="Pfam" id="PF00501">
    <property type="entry name" value="AMP-binding"/>
    <property type="match status" value="1"/>
</dbReference>
<keyword evidence="2" id="KW-0812">Transmembrane</keyword>
<dbReference type="Gene3D" id="3.30.300.30">
    <property type="match status" value="1"/>
</dbReference>